<sequence length="1411" mass="157359">MPPPLYGPDQLASDSRISSIAEAFYDAVDQPRATSSSGSSESHSTSASSNSVSERPSPAVQSRATSSSRFASEEASLDGEDEGDAAFTARGGTKTVPVVSFEASGLMCPRSRYNLTFKETTGTFEEWDPPLPLHTERLAVEALLEAHKKAQALSSTHEASAYDDFIEFELNEFAIYLPGSSVHHPFEFRSLSQLATENGHSLFLFDGVLSVGEERRYVQGVPFLICSIGNYEPEHASVDGHVWIQSTHNTKSNIYYRLKAPASEYARFHTSFLWLADFAKHFVDFCRSKRSDRKGVSIHDFRTKFSKWMWKMHKRASKFRAWYAQYSGHDFRRAVNQNITFLFKEAIGVDASLRREPIWAEVLDKTFIQQHPIKEAKTVVTPYVYECFSHMRFGEHLRKVVPTVEAEVRHNLQGQALHLAIDKELLSDQHGITQDSKTKHRDPHRFRNEAEKQLARSKMIHSIRPGSVISVAIDGNGSVWKDEVSRWKAADECWYLLVQAVHTSGKGHRTFDGIWLYRASDTICAKMKYPFPNELFLSDHCTCQHSREEEERVLDIVTVDWNGSPASTADFFIRQTYIEGEQFVTLRQEHKTCKHLTPEINHQSKLATGGYKPGTTVLVEMKKVPQRQSKHLLEPYEVVKMVTREQKAFVVVRRLLRRAELTGSSCAPNELVYTNTFDKVPASAIVADCLVRFYSQRDIDRNLVPVPYCRGGTGNAFYITSRLLGQDTSELLEPIYADIPSSLIEGFDPEKPLQRERLSGLDMFCGGGNFGRGLEEGGAVHHKWAIDLAEPAIHTYYANLKDPTSTELYSGSVDDFLLGALRGNKFRPLPGDVDFISAGSPCQGFSLLNHNKNNHQGLKNQSLVASVAAYVDFYRPKYGVLENVMNMAKKRKGRDEDVLSQLLCAIVGMGYQVQVFVVDSWSCGSPQARSRIFVSFTAPGYEPMQHPALSHSHPDHVRDVGVGLKANGESFGHRKLGPTAFEFISARQATEDLPNIGDARTLNCILQPDHTISHVYKSQEQARIACIPKYPRGMNFLKTCMDPGGIITKAERGLFPLLGRKGKLRASVSTGSRAWGRVHPDALFNTIVVRVSAEDARMGTCIHWDQNRYISILEARRAQSFPDEEVIIGTRIEQWKIVGNSVARTVALAFGLALREAWLKNPAVNQIPSFTQRRGLLGHKQAFSQTRLVRPSPFTSTSLDELASIANVSPGPSDEPKTPSVDPVGSSDDSEHFNTSIRRYRRLAVSNPSSRGEVVPSTSASSVNSSSTGNKRPSSALTTEAIDLPPEKFIKLTGQNGVERSSPMVFLPARQPFMKTSRRLFDASVVSKKLEVVQHNNSNGSVSDTDESSEDETDGSMIQISPQPRTLQKPVAKFSTAQALRTQAPQTLITAKKLTIVRLLSDSEDDRDETG</sequence>
<dbReference type="SUPFAM" id="SSF53335">
    <property type="entry name" value="S-adenosyl-L-methionine-dependent methyltransferases"/>
    <property type="match status" value="1"/>
</dbReference>
<dbReference type="GO" id="GO:0044027">
    <property type="term" value="P:negative regulation of gene expression via chromosomal CpG island methylation"/>
    <property type="evidence" value="ECO:0007669"/>
    <property type="project" value="TreeGrafter"/>
</dbReference>
<feature type="compositionally biased region" description="Polar residues" evidence="6">
    <location>
        <begin position="59"/>
        <end position="70"/>
    </location>
</feature>
<evidence type="ECO:0000259" key="7">
    <source>
        <dbReference type="Pfam" id="PF25423"/>
    </source>
</evidence>
<evidence type="ECO:0000256" key="1">
    <source>
        <dbReference type="ARBA" id="ARBA00011975"/>
    </source>
</evidence>
<keyword evidence="3 5" id="KW-0808">Transferase</keyword>
<reference evidence="8 9" key="1">
    <citation type="journal article" date="2018" name="IMA Fungus">
        <title>IMA Genome-F 9: Draft genome sequence of Annulohypoxylon stygium, Aspergillus mulundensis, Berkeleyomyces basicola (syn. Thielaviopsis basicola), Ceratocystis smalleyi, two Cercospora beticola strains, Coleophoma cylindrospora, Fusarium fracticaudum, Phialophora cf. hyalina, and Morchella septimelata.</title>
        <authorList>
            <person name="Wingfield B.D."/>
            <person name="Bills G.F."/>
            <person name="Dong Y."/>
            <person name="Huang W."/>
            <person name="Nel W.J."/>
            <person name="Swalarsk-Parry B.S."/>
            <person name="Vaghefi N."/>
            <person name="Wilken P.M."/>
            <person name="An Z."/>
            <person name="de Beer Z.W."/>
            <person name="De Vos L."/>
            <person name="Chen L."/>
            <person name="Duong T.A."/>
            <person name="Gao Y."/>
            <person name="Hammerbacher A."/>
            <person name="Kikkert J.R."/>
            <person name="Li Y."/>
            <person name="Li H."/>
            <person name="Li K."/>
            <person name="Li Q."/>
            <person name="Liu X."/>
            <person name="Ma X."/>
            <person name="Naidoo K."/>
            <person name="Pethybridge S.J."/>
            <person name="Sun J."/>
            <person name="Steenkamp E.T."/>
            <person name="van der Nest M.A."/>
            <person name="van Wyk S."/>
            <person name="Wingfield M.J."/>
            <person name="Xiong C."/>
            <person name="Yue Q."/>
            <person name="Zhang X."/>
        </authorList>
    </citation>
    <scope>NUCLEOTIDE SEQUENCE [LARGE SCALE GENOMIC DNA]</scope>
    <source>
        <strain evidence="8 9">BP6252</strain>
    </source>
</reference>
<dbReference type="Pfam" id="PF25423">
    <property type="entry name" value="DUF7893"/>
    <property type="match status" value="1"/>
</dbReference>
<dbReference type="EMBL" id="PDLM01000010">
    <property type="protein sequence ID" value="RDW68006.1"/>
    <property type="molecule type" value="Genomic_DNA"/>
</dbReference>
<feature type="region of interest" description="Disordered" evidence="6">
    <location>
        <begin position="1336"/>
        <end position="1370"/>
    </location>
</feature>
<comment type="caution">
    <text evidence="8">The sequence shown here is derived from an EMBL/GenBank/DDBJ whole genome shotgun (WGS) entry which is preliminary data.</text>
</comment>
<keyword evidence="4 5" id="KW-0949">S-adenosyl-L-methionine</keyword>
<dbReference type="InterPro" id="IPR043151">
    <property type="entry name" value="BAH_sf"/>
</dbReference>
<feature type="region of interest" description="Disordered" evidence="6">
    <location>
        <begin position="29"/>
        <end position="89"/>
    </location>
</feature>
<dbReference type="PROSITE" id="PS51679">
    <property type="entry name" value="SAM_MT_C5"/>
    <property type="match status" value="1"/>
</dbReference>
<feature type="compositionally biased region" description="Low complexity" evidence="6">
    <location>
        <begin position="1254"/>
        <end position="1267"/>
    </location>
</feature>
<dbReference type="InterPro" id="IPR018117">
    <property type="entry name" value="C5_DNA_meth_AS"/>
</dbReference>
<evidence type="ECO:0000256" key="5">
    <source>
        <dbReference type="PROSITE-ProRule" id="PRU01016"/>
    </source>
</evidence>
<feature type="compositionally biased region" description="Polar residues" evidence="6">
    <location>
        <begin position="1268"/>
        <end position="1278"/>
    </location>
</feature>
<dbReference type="Gene3D" id="3.40.50.150">
    <property type="entry name" value="Vaccinia Virus protein VP39"/>
    <property type="match status" value="1"/>
</dbReference>
<dbReference type="Gene3D" id="3.90.120.10">
    <property type="entry name" value="DNA Methylase, subunit A, domain 2"/>
    <property type="match status" value="1"/>
</dbReference>
<evidence type="ECO:0000313" key="9">
    <source>
        <dbReference type="Proteomes" id="UP000256645"/>
    </source>
</evidence>
<dbReference type="InterPro" id="IPR029063">
    <property type="entry name" value="SAM-dependent_MTases_sf"/>
</dbReference>
<comment type="similarity">
    <text evidence="5">Belongs to the class I-like SAM-binding methyltransferase superfamily. C5-methyltransferase family.</text>
</comment>
<evidence type="ECO:0000256" key="2">
    <source>
        <dbReference type="ARBA" id="ARBA00022603"/>
    </source>
</evidence>
<feature type="compositionally biased region" description="Polar residues" evidence="6">
    <location>
        <begin position="1356"/>
        <end position="1366"/>
    </location>
</feature>
<dbReference type="GO" id="GO:0005634">
    <property type="term" value="C:nucleus"/>
    <property type="evidence" value="ECO:0007669"/>
    <property type="project" value="TreeGrafter"/>
</dbReference>
<proteinExistence type="inferred from homology"/>
<keyword evidence="2 5" id="KW-0489">Methyltransferase</keyword>
<feature type="compositionally biased region" description="Low complexity" evidence="6">
    <location>
        <begin position="35"/>
        <end position="53"/>
    </location>
</feature>
<dbReference type="GO" id="GO:0003677">
    <property type="term" value="F:DNA binding"/>
    <property type="evidence" value="ECO:0007669"/>
    <property type="project" value="TreeGrafter"/>
</dbReference>
<keyword evidence="9" id="KW-1185">Reference proteome</keyword>
<dbReference type="STRING" id="1849047.A0A3D8R200"/>
<feature type="active site" evidence="5">
    <location>
        <position position="842"/>
    </location>
</feature>
<feature type="domain" description="DUF7893" evidence="7">
    <location>
        <begin position="271"/>
        <end position="363"/>
    </location>
</feature>
<name>A0A3D8R200_9HELO</name>
<dbReference type="PANTHER" id="PTHR10629">
    <property type="entry name" value="CYTOSINE-SPECIFIC METHYLTRANSFERASE"/>
    <property type="match status" value="1"/>
</dbReference>
<protein>
    <recommendedName>
        <fullName evidence="1">DNA (cytosine-5-)-methyltransferase</fullName>
        <ecNumber evidence="1">2.1.1.37</ecNumber>
    </recommendedName>
</protein>
<dbReference type="GO" id="GO:0003886">
    <property type="term" value="F:DNA (cytosine-5-)-methyltransferase activity"/>
    <property type="evidence" value="ECO:0007669"/>
    <property type="project" value="UniProtKB-EC"/>
</dbReference>
<dbReference type="PRINTS" id="PR00105">
    <property type="entry name" value="C5METTRFRASE"/>
</dbReference>
<dbReference type="PROSITE" id="PS00094">
    <property type="entry name" value="C5_MTASE_1"/>
    <property type="match status" value="1"/>
</dbReference>
<dbReference type="EC" id="2.1.1.37" evidence="1"/>
<accession>A0A3D8R200</accession>
<evidence type="ECO:0000256" key="4">
    <source>
        <dbReference type="ARBA" id="ARBA00022691"/>
    </source>
</evidence>
<feature type="region of interest" description="Disordered" evidence="6">
    <location>
        <begin position="1205"/>
        <end position="1281"/>
    </location>
</feature>
<dbReference type="Proteomes" id="UP000256645">
    <property type="component" value="Unassembled WGS sequence"/>
</dbReference>
<evidence type="ECO:0000256" key="3">
    <source>
        <dbReference type="ARBA" id="ARBA00022679"/>
    </source>
</evidence>
<organism evidence="8 9">
    <name type="scientific">Coleophoma cylindrospora</name>
    <dbReference type="NCBI Taxonomy" id="1849047"/>
    <lineage>
        <taxon>Eukaryota</taxon>
        <taxon>Fungi</taxon>
        <taxon>Dikarya</taxon>
        <taxon>Ascomycota</taxon>
        <taxon>Pezizomycotina</taxon>
        <taxon>Leotiomycetes</taxon>
        <taxon>Helotiales</taxon>
        <taxon>Dermateaceae</taxon>
        <taxon>Coleophoma</taxon>
    </lineage>
</organism>
<feature type="compositionally biased region" description="Acidic residues" evidence="6">
    <location>
        <begin position="1344"/>
        <end position="1354"/>
    </location>
</feature>
<dbReference type="PANTHER" id="PTHR10629:SF54">
    <property type="entry name" value="DNA METHYLTRANSFERASE DIM-2"/>
    <property type="match status" value="1"/>
</dbReference>
<evidence type="ECO:0000256" key="6">
    <source>
        <dbReference type="SAM" id="MobiDB-lite"/>
    </source>
</evidence>
<dbReference type="Pfam" id="PF00145">
    <property type="entry name" value="DNA_methylase"/>
    <property type="match status" value="1"/>
</dbReference>
<gene>
    <name evidence="8" type="ORF">BP6252_09402</name>
</gene>
<dbReference type="InterPro" id="IPR057215">
    <property type="entry name" value="DUF7893"/>
</dbReference>
<dbReference type="GO" id="GO:0032259">
    <property type="term" value="P:methylation"/>
    <property type="evidence" value="ECO:0007669"/>
    <property type="project" value="UniProtKB-KW"/>
</dbReference>
<dbReference type="InterPro" id="IPR001525">
    <property type="entry name" value="C5_MeTfrase"/>
</dbReference>
<dbReference type="Gene3D" id="2.30.30.490">
    <property type="match status" value="2"/>
</dbReference>
<dbReference type="InterPro" id="IPR050390">
    <property type="entry name" value="C5-Methyltransferase"/>
</dbReference>
<feature type="compositionally biased region" description="Acidic residues" evidence="6">
    <location>
        <begin position="75"/>
        <end position="84"/>
    </location>
</feature>
<evidence type="ECO:0000313" key="8">
    <source>
        <dbReference type="EMBL" id="RDW68006.1"/>
    </source>
</evidence>
<dbReference type="OrthoDB" id="5376140at2759"/>